<dbReference type="OrthoDB" id="6482909at2759"/>
<dbReference type="AlphaFoldDB" id="A0A2R6XD00"/>
<proteinExistence type="predicted"/>
<gene>
    <name evidence="1" type="ORF">MARPO_0022s0076</name>
</gene>
<dbReference type="Proteomes" id="UP000244005">
    <property type="component" value="Unassembled WGS sequence"/>
</dbReference>
<evidence type="ECO:0000313" key="2">
    <source>
        <dbReference type="Proteomes" id="UP000244005"/>
    </source>
</evidence>
<evidence type="ECO:0000313" key="1">
    <source>
        <dbReference type="EMBL" id="PTQ43972.1"/>
    </source>
</evidence>
<protein>
    <submittedName>
        <fullName evidence="1">Uncharacterized protein</fullName>
    </submittedName>
</protein>
<reference evidence="2" key="1">
    <citation type="journal article" date="2017" name="Cell">
        <title>Insights into land plant evolution garnered from the Marchantia polymorpha genome.</title>
        <authorList>
            <person name="Bowman J.L."/>
            <person name="Kohchi T."/>
            <person name="Yamato K.T."/>
            <person name="Jenkins J."/>
            <person name="Shu S."/>
            <person name="Ishizaki K."/>
            <person name="Yamaoka S."/>
            <person name="Nishihama R."/>
            <person name="Nakamura Y."/>
            <person name="Berger F."/>
            <person name="Adam C."/>
            <person name="Aki S.S."/>
            <person name="Althoff F."/>
            <person name="Araki T."/>
            <person name="Arteaga-Vazquez M.A."/>
            <person name="Balasubrmanian S."/>
            <person name="Barry K."/>
            <person name="Bauer D."/>
            <person name="Boehm C.R."/>
            <person name="Briginshaw L."/>
            <person name="Caballero-Perez J."/>
            <person name="Catarino B."/>
            <person name="Chen F."/>
            <person name="Chiyoda S."/>
            <person name="Chovatia M."/>
            <person name="Davies K.M."/>
            <person name="Delmans M."/>
            <person name="Demura T."/>
            <person name="Dierschke T."/>
            <person name="Dolan L."/>
            <person name="Dorantes-Acosta A.E."/>
            <person name="Eklund D.M."/>
            <person name="Florent S.N."/>
            <person name="Flores-Sandoval E."/>
            <person name="Fujiyama A."/>
            <person name="Fukuzawa H."/>
            <person name="Galik B."/>
            <person name="Grimanelli D."/>
            <person name="Grimwood J."/>
            <person name="Grossniklaus U."/>
            <person name="Hamada T."/>
            <person name="Haseloff J."/>
            <person name="Hetherington A.J."/>
            <person name="Higo A."/>
            <person name="Hirakawa Y."/>
            <person name="Hundley H.N."/>
            <person name="Ikeda Y."/>
            <person name="Inoue K."/>
            <person name="Inoue S.I."/>
            <person name="Ishida S."/>
            <person name="Jia Q."/>
            <person name="Kakita M."/>
            <person name="Kanazawa T."/>
            <person name="Kawai Y."/>
            <person name="Kawashima T."/>
            <person name="Kennedy M."/>
            <person name="Kinose K."/>
            <person name="Kinoshita T."/>
            <person name="Kohara Y."/>
            <person name="Koide E."/>
            <person name="Komatsu K."/>
            <person name="Kopischke S."/>
            <person name="Kubo M."/>
            <person name="Kyozuka J."/>
            <person name="Lagercrantz U."/>
            <person name="Lin S.S."/>
            <person name="Lindquist E."/>
            <person name="Lipzen A.M."/>
            <person name="Lu C.W."/>
            <person name="De Luna E."/>
            <person name="Martienssen R.A."/>
            <person name="Minamino N."/>
            <person name="Mizutani M."/>
            <person name="Mizutani M."/>
            <person name="Mochizuki N."/>
            <person name="Monte I."/>
            <person name="Mosher R."/>
            <person name="Nagasaki H."/>
            <person name="Nakagami H."/>
            <person name="Naramoto S."/>
            <person name="Nishitani K."/>
            <person name="Ohtani M."/>
            <person name="Okamoto T."/>
            <person name="Okumura M."/>
            <person name="Phillips J."/>
            <person name="Pollak B."/>
            <person name="Reinders A."/>
            <person name="Rovekamp M."/>
            <person name="Sano R."/>
            <person name="Sawa S."/>
            <person name="Schmid M.W."/>
            <person name="Shirakawa M."/>
            <person name="Solano R."/>
            <person name="Spunde A."/>
            <person name="Suetsugu N."/>
            <person name="Sugano S."/>
            <person name="Sugiyama A."/>
            <person name="Sun R."/>
            <person name="Suzuki Y."/>
            <person name="Takenaka M."/>
            <person name="Takezawa D."/>
            <person name="Tomogane H."/>
            <person name="Tsuzuki M."/>
            <person name="Ueda T."/>
            <person name="Umeda M."/>
            <person name="Ward J.M."/>
            <person name="Watanabe Y."/>
            <person name="Yazaki K."/>
            <person name="Yokoyama R."/>
            <person name="Yoshitake Y."/>
            <person name="Yotsui I."/>
            <person name="Zachgo S."/>
            <person name="Schmutz J."/>
        </authorList>
    </citation>
    <scope>NUCLEOTIDE SEQUENCE [LARGE SCALE GENOMIC DNA]</scope>
    <source>
        <strain evidence="2">Tak-1</strain>
    </source>
</reference>
<sequence>MTLDAGKSRWLRISLGFFLKPQSLNRHRDRDTHSALDSLQFVATDRGLLCRSTSTYGHMIVCNLVTKSWKHLWLSPSFGQKELIS</sequence>
<name>A0A2R6XD00_MARPO</name>
<dbReference type="EMBL" id="KZ772694">
    <property type="protein sequence ID" value="PTQ43972.1"/>
    <property type="molecule type" value="Genomic_DNA"/>
</dbReference>
<accession>A0A2R6XD00</accession>
<dbReference type="Gramene" id="Mp3g04560.1">
    <property type="protein sequence ID" value="Mp3g04560.1.cds1"/>
    <property type="gene ID" value="Mp3g04560"/>
</dbReference>
<keyword evidence="2" id="KW-1185">Reference proteome</keyword>
<organism evidence="1 2">
    <name type="scientific">Marchantia polymorpha</name>
    <name type="common">Common liverwort</name>
    <name type="synonym">Marchantia aquatica</name>
    <dbReference type="NCBI Taxonomy" id="3197"/>
    <lineage>
        <taxon>Eukaryota</taxon>
        <taxon>Viridiplantae</taxon>
        <taxon>Streptophyta</taxon>
        <taxon>Embryophyta</taxon>
        <taxon>Marchantiophyta</taxon>
        <taxon>Marchantiopsida</taxon>
        <taxon>Marchantiidae</taxon>
        <taxon>Marchantiales</taxon>
        <taxon>Marchantiaceae</taxon>
        <taxon>Marchantia</taxon>
    </lineage>
</organism>